<evidence type="ECO:0000256" key="1">
    <source>
        <dbReference type="SAM" id="MobiDB-lite"/>
    </source>
</evidence>
<name>A0A4Q9PZC6_9APHY</name>
<accession>A0A4Q9PZC6</accession>
<reference evidence="2 3" key="1">
    <citation type="submission" date="2019-01" db="EMBL/GenBank/DDBJ databases">
        <title>Draft genome sequences of three monokaryotic isolates of the white-rot basidiomycete fungus Dichomitus squalens.</title>
        <authorList>
            <consortium name="DOE Joint Genome Institute"/>
            <person name="Lopez S.C."/>
            <person name="Andreopoulos B."/>
            <person name="Pangilinan J."/>
            <person name="Lipzen A."/>
            <person name="Riley R."/>
            <person name="Ahrendt S."/>
            <person name="Ng V."/>
            <person name="Barry K."/>
            <person name="Daum C."/>
            <person name="Grigoriev I.V."/>
            <person name="Hilden K.S."/>
            <person name="Makela M.R."/>
            <person name="de Vries R.P."/>
        </authorList>
    </citation>
    <scope>NUCLEOTIDE SEQUENCE [LARGE SCALE GENOMIC DNA]</scope>
    <source>
        <strain evidence="2 3">CBS 464.89</strain>
    </source>
</reference>
<organism evidence="2 3">
    <name type="scientific">Dichomitus squalens</name>
    <dbReference type="NCBI Taxonomy" id="114155"/>
    <lineage>
        <taxon>Eukaryota</taxon>
        <taxon>Fungi</taxon>
        <taxon>Dikarya</taxon>
        <taxon>Basidiomycota</taxon>
        <taxon>Agaricomycotina</taxon>
        <taxon>Agaricomycetes</taxon>
        <taxon>Polyporales</taxon>
        <taxon>Polyporaceae</taxon>
        <taxon>Dichomitus</taxon>
    </lineage>
</organism>
<dbReference type="EMBL" id="ML145109">
    <property type="protein sequence ID" value="TBU59926.1"/>
    <property type="molecule type" value="Genomic_DNA"/>
</dbReference>
<proteinExistence type="predicted"/>
<dbReference type="AlphaFoldDB" id="A0A4Q9PZC6"/>
<protein>
    <submittedName>
        <fullName evidence="2">Uncharacterized protein</fullName>
    </submittedName>
</protein>
<evidence type="ECO:0000313" key="3">
    <source>
        <dbReference type="Proteomes" id="UP000292082"/>
    </source>
</evidence>
<dbReference type="Proteomes" id="UP000292082">
    <property type="component" value="Unassembled WGS sequence"/>
</dbReference>
<gene>
    <name evidence="2" type="ORF">BD310DRAFT_923993</name>
</gene>
<evidence type="ECO:0000313" key="2">
    <source>
        <dbReference type="EMBL" id="TBU59926.1"/>
    </source>
</evidence>
<keyword evidence="3" id="KW-1185">Reference proteome</keyword>
<sequence>MFAGLASGPSLRLAISVDDLPSYVPHDKNIPKLPLLLRFRLQPAPLELFQPRHAVALLEVSLPPCQPGARGTPVSGERAYHTRAPLLALRLSLQAQRPRGRCDSGHGSLVRCLSDCSSATPALASPSRHPGARSPICPRVSLELRACAHVRAPITSLRVALASKGSIAPARALKSWLDREPNRVRPRSPPGVCGTPLRRTRTRPH</sequence>
<feature type="region of interest" description="Disordered" evidence="1">
    <location>
        <begin position="179"/>
        <end position="205"/>
    </location>
</feature>